<organism evidence="3 4">
    <name type="scientific">Paenibacillus rhizosphaerae</name>
    <dbReference type="NCBI Taxonomy" id="297318"/>
    <lineage>
        <taxon>Bacteria</taxon>
        <taxon>Bacillati</taxon>
        <taxon>Bacillota</taxon>
        <taxon>Bacilli</taxon>
        <taxon>Bacillales</taxon>
        <taxon>Paenibacillaceae</taxon>
        <taxon>Paenibacillus</taxon>
    </lineage>
</organism>
<dbReference type="Gene3D" id="3.40.50.300">
    <property type="entry name" value="P-loop containing nucleotide triphosphate hydrolases"/>
    <property type="match status" value="1"/>
</dbReference>
<evidence type="ECO:0000256" key="1">
    <source>
        <dbReference type="ARBA" id="ARBA00022741"/>
    </source>
</evidence>
<dbReference type="PANTHER" id="PTHR43384:SF4">
    <property type="entry name" value="CELLULOSE BIOSYNTHESIS PROTEIN BCSQ-RELATED"/>
    <property type="match status" value="1"/>
</dbReference>
<comment type="caution">
    <text evidence="3">The sequence shown here is derived from an EMBL/GenBank/DDBJ whole genome shotgun (WGS) entry which is preliminary data.</text>
</comment>
<dbReference type="STRING" id="297318.BK138_08010"/>
<reference evidence="3 4" key="1">
    <citation type="submission" date="2016-11" db="EMBL/GenBank/DDBJ databases">
        <title>Paenibacillus species isolates.</title>
        <authorList>
            <person name="Beno S.M."/>
        </authorList>
    </citation>
    <scope>NUCLEOTIDE SEQUENCE [LARGE SCALE GENOMIC DNA]</scope>
    <source>
        <strain evidence="3 4">FSL R5-0378</strain>
    </source>
</reference>
<evidence type="ECO:0000313" key="4">
    <source>
        <dbReference type="Proteomes" id="UP000187172"/>
    </source>
</evidence>
<dbReference type="EMBL" id="MRTP01000001">
    <property type="protein sequence ID" value="OMF58452.1"/>
    <property type="molecule type" value="Genomic_DNA"/>
</dbReference>
<name>A0A1R1F360_9BACL</name>
<keyword evidence="4" id="KW-1185">Reference proteome</keyword>
<dbReference type="InterPro" id="IPR027417">
    <property type="entry name" value="P-loop_NTPase"/>
</dbReference>
<keyword evidence="1" id="KW-0547">Nucleotide-binding</keyword>
<proteinExistence type="predicted"/>
<dbReference type="CDD" id="cd02038">
    <property type="entry name" value="FlhG-like"/>
    <property type="match status" value="1"/>
</dbReference>
<dbReference type="InterPro" id="IPR025501">
    <property type="entry name" value="MinD_FleN"/>
</dbReference>
<evidence type="ECO:0000256" key="2">
    <source>
        <dbReference type="ARBA" id="ARBA00022840"/>
    </source>
</evidence>
<evidence type="ECO:0000313" key="3">
    <source>
        <dbReference type="EMBL" id="OMF58452.1"/>
    </source>
</evidence>
<dbReference type="InterPro" id="IPR033875">
    <property type="entry name" value="FlhG"/>
</dbReference>
<dbReference type="GO" id="GO:0005829">
    <property type="term" value="C:cytosol"/>
    <property type="evidence" value="ECO:0007669"/>
    <property type="project" value="TreeGrafter"/>
</dbReference>
<protein>
    <submittedName>
        <fullName evidence="3">Cobyrinic acid a,c-diamide synthase</fullName>
    </submittedName>
</protein>
<dbReference type="RefSeq" id="WP_076168113.1">
    <property type="nucleotide sequence ID" value="NZ_MRTP01000001.1"/>
</dbReference>
<dbReference type="PIRSF" id="PIRSF003092">
    <property type="entry name" value="MinD"/>
    <property type="match status" value="1"/>
</dbReference>
<accession>A0A1R1F360</accession>
<keyword evidence="2" id="KW-0067">ATP-binding</keyword>
<dbReference type="AlphaFoldDB" id="A0A1R1F360"/>
<dbReference type="InterPro" id="IPR033756">
    <property type="entry name" value="YlxH/NBP35"/>
</dbReference>
<dbReference type="InterPro" id="IPR050625">
    <property type="entry name" value="ParA/MinD_ATPase"/>
</dbReference>
<dbReference type="Pfam" id="PF10609">
    <property type="entry name" value="ParA"/>
    <property type="match status" value="1"/>
</dbReference>
<dbReference type="SUPFAM" id="SSF52540">
    <property type="entry name" value="P-loop containing nucleoside triphosphate hydrolases"/>
    <property type="match status" value="1"/>
</dbReference>
<dbReference type="GO" id="GO:0005524">
    <property type="term" value="F:ATP binding"/>
    <property type="evidence" value="ECO:0007669"/>
    <property type="project" value="UniProtKB-KW"/>
</dbReference>
<sequence>MMDQAQALRDLIRQRGSGGRGAEAGMEPRLTGKGKTAKLITVTSGKGGVGKSNFTLNFALALQAMGRKVLVFDADIGMANIDVLMGISPKFNLYHLLQREKSASEIIEKGPHSLSFIAGGSGLSELLSLSEQDLAYFTEQIEGLADEMDYIIFDTGAGLSKENLNFIRSADECLVVTTPEPTSITDAYALIKVVSGAEPGVTFKLIINRAGDEKEAAQTADKIAMATRRFLGVETTMLGYIADDSHVVQAVKKQVPFSLAYPNCDAAKDLQRIAYRYLLVPAPPEPSALTGIKGFMHKWLRRTK</sequence>
<dbReference type="GO" id="GO:0051782">
    <property type="term" value="P:negative regulation of cell division"/>
    <property type="evidence" value="ECO:0007669"/>
    <property type="project" value="TreeGrafter"/>
</dbReference>
<dbReference type="GO" id="GO:0009898">
    <property type="term" value="C:cytoplasmic side of plasma membrane"/>
    <property type="evidence" value="ECO:0007669"/>
    <property type="project" value="TreeGrafter"/>
</dbReference>
<dbReference type="GO" id="GO:0016887">
    <property type="term" value="F:ATP hydrolysis activity"/>
    <property type="evidence" value="ECO:0007669"/>
    <property type="project" value="TreeGrafter"/>
</dbReference>
<gene>
    <name evidence="3" type="ORF">BK138_08010</name>
</gene>
<dbReference type="Proteomes" id="UP000187172">
    <property type="component" value="Unassembled WGS sequence"/>
</dbReference>
<dbReference type="PANTHER" id="PTHR43384">
    <property type="entry name" value="SEPTUM SITE-DETERMINING PROTEIN MIND HOMOLOG, CHLOROPLASTIC-RELATED"/>
    <property type="match status" value="1"/>
</dbReference>